<dbReference type="InterPro" id="IPR036662">
    <property type="entry name" value="PTS_EIIA_man-typ_sf"/>
</dbReference>
<comment type="caution">
    <text evidence="4">The sequence shown here is derived from an EMBL/GenBank/DDBJ whole genome shotgun (WGS) entry which is preliminary data.</text>
</comment>
<keyword evidence="2" id="KW-0472">Membrane</keyword>
<accession>A0ABQ2NRI0</accession>
<dbReference type="SUPFAM" id="SSF53062">
    <property type="entry name" value="PTS system fructose IIA component-like"/>
    <property type="match status" value="1"/>
</dbReference>
<evidence type="ECO:0000313" key="5">
    <source>
        <dbReference type="Proteomes" id="UP000641206"/>
    </source>
</evidence>
<dbReference type="InterPro" id="IPR004701">
    <property type="entry name" value="PTS_EIIA_man-typ"/>
</dbReference>
<evidence type="ECO:0000256" key="1">
    <source>
        <dbReference type="ARBA" id="ARBA00022679"/>
    </source>
</evidence>
<keyword evidence="2" id="KW-1133">Transmembrane helix</keyword>
<feature type="domain" description="PTS EIIA type-4" evidence="3">
    <location>
        <begin position="27"/>
        <end position="78"/>
    </location>
</feature>
<dbReference type="EMBL" id="BMLW01000001">
    <property type="protein sequence ID" value="GGP07838.1"/>
    <property type="molecule type" value="Genomic_DNA"/>
</dbReference>
<evidence type="ECO:0000256" key="2">
    <source>
        <dbReference type="SAM" id="Phobius"/>
    </source>
</evidence>
<keyword evidence="1" id="KW-0808">Transferase</keyword>
<evidence type="ECO:0000313" key="4">
    <source>
        <dbReference type="EMBL" id="GGP07838.1"/>
    </source>
</evidence>
<dbReference type="Pfam" id="PF03610">
    <property type="entry name" value="EIIA-man"/>
    <property type="match status" value="1"/>
</dbReference>
<name>A0ABQ2NRI0_9BACI</name>
<keyword evidence="5" id="KW-1185">Reference proteome</keyword>
<proteinExistence type="predicted"/>
<gene>
    <name evidence="4" type="ORF">GCM10011346_05540</name>
</gene>
<feature type="transmembrane region" description="Helical" evidence="2">
    <location>
        <begin position="6"/>
        <end position="32"/>
    </location>
</feature>
<organism evidence="4 5">
    <name type="scientific">Oceanobacillus neutriphilus</name>
    <dbReference type="NCBI Taxonomy" id="531815"/>
    <lineage>
        <taxon>Bacteria</taxon>
        <taxon>Bacillati</taxon>
        <taxon>Bacillota</taxon>
        <taxon>Bacilli</taxon>
        <taxon>Bacillales</taxon>
        <taxon>Bacillaceae</taxon>
        <taxon>Oceanobacillus</taxon>
    </lineage>
</organism>
<dbReference type="Proteomes" id="UP000641206">
    <property type="component" value="Unassembled WGS sequence"/>
</dbReference>
<protein>
    <recommendedName>
        <fullName evidence="3">PTS EIIA type-4 domain-containing protein</fullName>
    </recommendedName>
</protein>
<reference evidence="5" key="1">
    <citation type="journal article" date="2019" name="Int. J. Syst. Evol. Microbiol.">
        <title>The Global Catalogue of Microorganisms (GCM) 10K type strain sequencing project: providing services to taxonomists for standard genome sequencing and annotation.</title>
        <authorList>
            <consortium name="The Broad Institute Genomics Platform"/>
            <consortium name="The Broad Institute Genome Sequencing Center for Infectious Disease"/>
            <person name="Wu L."/>
            <person name="Ma J."/>
        </authorList>
    </citation>
    <scope>NUCLEOTIDE SEQUENCE [LARGE SCALE GENOMIC DNA]</scope>
    <source>
        <strain evidence="5">CGMCC 1.7693</strain>
    </source>
</reference>
<sequence>MTLGIQGFFVSISILFSFLDVLSVIVGVLLFYDIDSAKMNAEIEIEMSKSNGKLIDGSLVESSYIAAVEAGVGKIYRKFMMQ</sequence>
<keyword evidence="2" id="KW-0812">Transmembrane</keyword>
<evidence type="ECO:0000259" key="3">
    <source>
        <dbReference type="Pfam" id="PF03610"/>
    </source>
</evidence>
<dbReference type="Gene3D" id="3.40.50.510">
    <property type="entry name" value="Phosphotransferase system, mannose-type IIA component"/>
    <property type="match status" value="1"/>
</dbReference>